<dbReference type="InterPro" id="IPR012336">
    <property type="entry name" value="Thioredoxin-like_fold"/>
</dbReference>
<dbReference type="SUPFAM" id="SSF54423">
    <property type="entry name" value="DsbC/DsbG N-terminal domain-like"/>
    <property type="match status" value="1"/>
</dbReference>
<evidence type="ECO:0000259" key="2">
    <source>
        <dbReference type="Pfam" id="PF13098"/>
    </source>
</evidence>
<accession>A0ABU1G6F7</accession>
<dbReference type="Gene3D" id="3.40.30.10">
    <property type="entry name" value="Glutaredoxin"/>
    <property type="match status" value="1"/>
</dbReference>
<dbReference type="EMBL" id="JARWAK010000020">
    <property type="protein sequence ID" value="MDR5868490.1"/>
    <property type="molecule type" value="Genomic_DNA"/>
</dbReference>
<evidence type="ECO:0000256" key="1">
    <source>
        <dbReference type="RuleBase" id="RU364038"/>
    </source>
</evidence>
<dbReference type="SUPFAM" id="SSF52833">
    <property type="entry name" value="Thioredoxin-like"/>
    <property type="match status" value="1"/>
</dbReference>
<comment type="subcellular location">
    <subcellularLocation>
        <location evidence="1">Periplasm</location>
    </subcellularLocation>
</comment>
<dbReference type="InterPro" id="IPR036249">
    <property type="entry name" value="Thioredoxin-like_sf"/>
</dbReference>
<dbReference type="GO" id="GO:0016491">
    <property type="term" value="F:oxidoreductase activity"/>
    <property type="evidence" value="ECO:0007669"/>
    <property type="project" value="UniProtKB-KW"/>
</dbReference>
<keyword evidence="3" id="KW-0560">Oxidoreductase</keyword>
<comment type="caution">
    <text evidence="3">The sequence shown here is derived from an EMBL/GenBank/DDBJ whole genome shotgun (WGS) entry which is preliminary data.</text>
</comment>
<reference evidence="3 4" key="1">
    <citation type="submission" date="2023-04" db="EMBL/GenBank/DDBJ databases">
        <title>A long-awaited taxogenomic arrangement of the family Halomonadaceae.</title>
        <authorList>
            <person name="De La Haba R."/>
            <person name="Chuvochina M."/>
            <person name="Wittouck S."/>
            <person name="Arahal D.R."/>
            <person name="Sanchez-Porro C."/>
            <person name="Hugenholtz P."/>
            <person name="Ventosa A."/>
        </authorList>
    </citation>
    <scope>NUCLEOTIDE SEQUENCE [LARGE SCALE GENOMIC DNA]</scope>
    <source>
        <strain evidence="3 4">DSM 23530</strain>
    </source>
</reference>
<comment type="function">
    <text evidence="1">Required for disulfide bond formation in some periplasmic proteins. Acts by transferring its disulfide bond to other proteins and is reduced in the process.</text>
</comment>
<protein>
    <recommendedName>
        <fullName evidence="1">Thiol:disulfide interchange protein</fullName>
    </recommendedName>
</protein>
<evidence type="ECO:0000313" key="4">
    <source>
        <dbReference type="Proteomes" id="UP001264519"/>
    </source>
</evidence>
<dbReference type="Pfam" id="PF13098">
    <property type="entry name" value="Thioredoxin_2"/>
    <property type="match status" value="1"/>
</dbReference>
<dbReference type="RefSeq" id="WP_309654065.1">
    <property type="nucleotide sequence ID" value="NZ_JARWAK010000020.1"/>
</dbReference>
<name>A0ABU1G6F7_9GAMM</name>
<keyword evidence="1" id="KW-0574">Periplasm</keyword>
<dbReference type="NCBIfam" id="NF008657">
    <property type="entry name" value="PRK11657.1"/>
    <property type="match status" value="1"/>
</dbReference>
<feature type="domain" description="Thioredoxin-like fold" evidence="2">
    <location>
        <begin position="119"/>
        <end position="245"/>
    </location>
</feature>
<dbReference type="PANTHER" id="PTHR35272:SF4">
    <property type="entry name" value="THIOL:DISULFIDE INTERCHANGE PROTEIN DSBG"/>
    <property type="match status" value="1"/>
</dbReference>
<feature type="signal peptide" evidence="1">
    <location>
        <begin position="1"/>
        <end position="22"/>
    </location>
</feature>
<dbReference type="InterPro" id="IPR033954">
    <property type="entry name" value="DiS-bond_Isoase_DsbC/G"/>
</dbReference>
<organism evidence="3 4">
    <name type="scientific">Halomonas koreensis</name>
    <dbReference type="NCBI Taxonomy" id="245385"/>
    <lineage>
        <taxon>Bacteria</taxon>
        <taxon>Pseudomonadati</taxon>
        <taxon>Pseudomonadota</taxon>
        <taxon>Gammaproteobacteria</taxon>
        <taxon>Oceanospirillales</taxon>
        <taxon>Halomonadaceae</taxon>
        <taxon>Halomonas</taxon>
    </lineage>
</organism>
<proteinExistence type="inferred from homology"/>
<sequence>MRHTLRNALLIAPLALPSAVLAEAWPAPIQALADQGLIIHERFEAPGGLTGFAASAQGREIAVYLTADGEHAVVGNLVNAEGDNLSADPLERLVRAPRDAETWAELADSAWIADGDPSAERILYVFTDPNCPYCSRFWQQARPWVEAGRVQLRHIMVGILEPDSPRLAISMLAAEDPAAALAAHERGEGIEPLEQLPRRLETRLQENHERMRGMGLHATPSILYRDGELVEVLQGVPQGEQLARIMGSPAP</sequence>
<evidence type="ECO:0000313" key="3">
    <source>
        <dbReference type="EMBL" id="MDR5868490.1"/>
    </source>
</evidence>
<keyword evidence="1" id="KW-0732">Signal</keyword>
<feature type="chain" id="PRO_5044958747" description="Thiol:disulfide interchange protein" evidence="1">
    <location>
        <begin position="23"/>
        <end position="251"/>
    </location>
</feature>
<dbReference type="CDD" id="cd03020">
    <property type="entry name" value="DsbA_DsbC_DsbG"/>
    <property type="match status" value="1"/>
</dbReference>
<dbReference type="PANTHER" id="PTHR35272">
    <property type="entry name" value="THIOL:DISULFIDE INTERCHANGE PROTEIN DSBC-RELATED"/>
    <property type="match status" value="1"/>
</dbReference>
<comment type="similarity">
    <text evidence="1">Belongs to the thioredoxin family. DsbC subfamily.</text>
</comment>
<keyword evidence="1" id="KW-0676">Redox-active center</keyword>
<keyword evidence="4" id="KW-1185">Reference proteome</keyword>
<dbReference type="Proteomes" id="UP001264519">
    <property type="component" value="Unassembled WGS sequence"/>
</dbReference>
<dbReference type="Gene3D" id="3.10.450.70">
    <property type="entry name" value="Disulphide bond isomerase, DsbC/G, N-terminal"/>
    <property type="match status" value="1"/>
</dbReference>
<dbReference type="InterPro" id="IPR009094">
    <property type="entry name" value="DiS-bond_isomerase_DsbC/G_N_sf"/>
</dbReference>
<dbReference type="InterPro" id="IPR051470">
    <property type="entry name" value="Thiol:disulfide_interchange"/>
</dbReference>
<gene>
    <name evidence="3" type="primary">dsbG</name>
    <name evidence="3" type="ORF">QC818_17020</name>
</gene>